<feature type="domain" description="Plastocyanin-like" evidence="11">
    <location>
        <begin position="39"/>
        <end position="164"/>
    </location>
</feature>
<evidence type="ECO:0000259" key="11">
    <source>
        <dbReference type="Pfam" id="PF00394"/>
    </source>
</evidence>
<keyword evidence="5" id="KW-0964">Secreted</keyword>
<proteinExistence type="predicted"/>
<dbReference type="GO" id="GO:0052716">
    <property type="term" value="F:hydroquinone:oxygen oxidoreductase activity"/>
    <property type="evidence" value="ECO:0007669"/>
    <property type="project" value="UniProtKB-EC"/>
</dbReference>
<dbReference type="PANTHER" id="PTHR11709">
    <property type="entry name" value="MULTI-COPPER OXIDASE"/>
    <property type="match status" value="1"/>
</dbReference>
<keyword evidence="7" id="KW-0560">Oxidoreductase</keyword>
<comment type="catalytic activity">
    <reaction evidence="1">
        <text>4 hydroquinone + O2 = 4 benzosemiquinone + 2 H2O</text>
        <dbReference type="Rhea" id="RHEA:11276"/>
        <dbReference type="ChEBI" id="CHEBI:15377"/>
        <dbReference type="ChEBI" id="CHEBI:15379"/>
        <dbReference type="ChEBI" id="CHEBI:17594"/>
        <dbReference type="ChEBI" id="CHEBI:17977"/>
        <dbReference type="EC" id="1.10.3.2"/>
    </reaction>
</comment>
<evidence type="ECO:0000313" key="13">
    <source>
        <dbReference type="Proteomes" id="UP000823749"/>
    </source>
</evidence>
<dbReference type="Proteomes" id="UP000823749">
    <property type="component" value="Chromosome 7"/>
</dbReference>
<evidence type="ECO:0000256" key="1">
    <source>
        <dbReference type="ARBA" id="ARBA00000349"/>
    </source>
</evidence>
<evidence type="ECO:0000313" key="12">
    <source>
        <dbReference type="EMBL" id="KAG5538910.1"/>
    </source>
</evidence>
<keyword evidence="8" id="KW-0186">Copper</keyword>
<reference evidence="12" key="1">
    <citation type="submission" date="2020-08" db="EMBL/GenBank/DDBJ databases">
        <title>Plant Genome Project.</title>
        <authorList>
            <person name="Zhang R.-G."/>
        </authorList>
    </citation>
    <scope>NUCLEOTIDE SEQUENCE</scope>
    <source>
        <strain evidence="12">WSP0</strain>
        <tissue evidence="12">Leaf</tissue>
    </source>
</reference>
<organism evidence="12 13">
    <name type="scientific">Rhododendron griersonianum</name>
    <dbReference type="NCBI Taxonomy" id="479676"/>
    <lineage>
        <taxon>Eukaryota</taxon>
        <taxon>Viridiplantae</taxon>
        <taxon>Streptophyta</taxon>
        <taxon>Embryophyta</taxon>
        <taxon>Tracheophyta</taxon>
        <taxon>Spermatophyta</taxon>
        <taxon>Magnoliopsida</taxon>
        <taxon>eudicotyledons</taxon>
        <taxon>Gunneridae</taxon>
        <taxon>Pentapetalae</taxon>
        <taxon>asterids</taxon>
        <taxon>Ericales</taxon>
        <taxon>Ericaceae</taxon>
        <taxon>Ericoideae</taxon>
        <taxon>Rhodoreae</taxon>
        <taxon>Rhododendron</taxon>
    </lineage>
</organism>
<evidence type="ECO:0000256" key="6">
    <source>
        <dbReference type="ARBA" id="ARBA00022737"/>
    </source>
</evidence>
<accession>A0AAV6JHE3</accession>
<dbReference type="SUPFAM" id="SSF49503">
    <property type="entry name" value="Cupredoxins"/>
    <property type="match status" value="1"/>
</dbReference>
<evidence type="ECO:0000256" key="5">
    <source>
        <dbReference type="ARBA" id="ARBA00022525"/>
    </source>
</evidence>
<dbReference type="InterPro" id="IPR034285">
    <property type="entry name" value="CuRO_2_LCC"/>
</dbReference>
<keyword evidence="13" id="KW-1185">Reference proteome</keyword>
<evidence type="ECO:0000256" key="10">
    <source>
        <dbReference type="SAM" id="SignalP"/>
    </source>
</evidence>
<dbReference type="EMBL" id="JACTNZ010000007">
    <property type="protein sequence ID" value="KAG5538910.1"/>
    <property type="molecule type" value="Genomic_DNA"/>
</dbReference>
<protein>
    <recommendedName>
        <fullName evidence="3">laccase</fullName>
        <ecNumber evidence="3">1.10.3.2</ecNumber>
    </recommendedName>
</protein>
<dbReference type="CDD" id="cd13875">
    <property type="entry name" value="CuRO_2_LCC_plant"/>
    <property type="match status" value="1"/>
</dbReference>
<comment type="caution">
    <text evidence="12">The sequence shown here is derived from an EMBL/GenBank/DDBJ whole genome shotgun (WGS) entry which is preliminary data.</text>
</comment>
<evidence type="ECO:0000256" key="9">
    <source>
        <dbReference type="ARBA" id="ARBA00023185"/>
    </source>
</evidence>
<evidence type="ECO:0000256" key="4">
    <source>
        <dbReference type="ARBA" id="ARBA00022523"/>
    </source>
</evidence>
<dbReference type="AlphaFoldDB" id="A0AAV6JHE3"/>
<name>A0AAV6JHE3_9ERIC</name>
<keyword evidence="6" id="KW-0677">Repeat</keyword>
<dbReference type="GO" id="GO:0046274">
    <property type="term" value="P:lignin catabolic process"/>
    <property type="evidence" value="ECO:0007669"/>
    <property type="project" value="UniProtKB-KW"/>
</dbReference>
<keyword evidence="4" id="KW-0052">Apoplast</keyword>
<evidence type="ECO:0000256" key="2">
    <source>
        <dbReference type="ARBA" id="ARBA00004271"/>
    </source>
</evidence>
<comment type="subcellular location">
    <subcellularLocation>
        <location evidence="2">Secreted</location>
        <location evidence="2">Extracellular space</location>
        <location evidence="2">Apoplast</location>
    </subcellularLocation>
</comment>
<dbReference type="EC" id="1.10.3.2" evidence="3"/>
<feature type="chain" id="PRO_5043563191" description="laccase" evidence="10">
    <location>
        <begin position="27"/>
        <end position="200"/>
    </location>
</feature>
<sequence>MLSGSKSTFFLYFLLLLIDGILHCHAWGTARHHFVVRGDPNVSDALTINGQPGALYPCSKLGTYKLNVQHGQTYLLRIINAALNTVLFFAIAKHNLTVVGADASYTKPLTTNYLTVGPGQSYDALLHADQSPNHQYYMAARAYSSAAAALFDNTTTTAIVQYRKNHRYTRSPPRCFPYLPYYNDTRAFIHSICQGAKKLG</sequence>
<dbReference type="InterPro" id="IPR045087">
    <property type="entry name" value="Cu-oxidase_fam"/>
</dbReference>
<dbReference type="Pfam" id="PF00394">
    <property type="entry name" value="Cu-oxidase"/>
    <property type="match status" value="1"/>
</dbReference>
<dbReference type="PANTHER" id="PTHR11709:SF443">
    <property type="entry name" value="LACCASE-15"/>
    <property type="match status" value="1"/>
</dbReference>
<dbReference type="GO" id="GO:0048046">
    <property type="term" value="C:apoplast"/>
    <property type="evidence" value="ECO:0007669"/>
    <property type="project" value="UniProtKB-SubCell"/>
</dbReference>
<keyword evidence="9" id="KW-0439">Lignin degradation</keyword>
<keyword evidence="10" id="KW-0732">Signal</keyword>
<dbReference type="InterPro" id="IPR001117">
    <property type="entry name" value="Cu-oxidase_2nd"/>
</dbReference>
<feature type="signal peptide" evidence="10">
    <location>
        <begin position="1"/>
        <end position="26"/>
    </location>
</feature>
<dbReference type="InterPro" id="IPR008972">
    <property type="entry name" value="Cupredoxin"/>
</dbReference>
<dbReference type="Gene3D" id="2.60.40.420">
    <property type="entry name" value="Cupredoxins - blue copper proteins"/>
    <property type="match status" value="1"/>
</dbReference>
<gene>
    <name evidence="12" type="ORF">RHGRI_019453</name>
</gene>
<evidence type="ECO:0000256" key="7">
    <source>
        <dbReference type="ARBA" id="ARBA00023002"/>
    </source>
</evidence>
<evidence type="ECO:0000256" key="3">
    <source>
        <dbReference type="ARBA" id="ARBA00012297"/>
    </source>
</evidence>
<evidence type="ECO:0000256" key="8">
    <source>
        <dbReference type="ARBA" id="ARBA00023008"/>
    </source>
</evidence>